<evidence type="ECO:0000256" key="1">
    <source>
        <dbReference type="ARBA" id="ARBA00004123"/>
    </source>
</evidence>
<protein>
    <submittedName>
        <fullName evidence="6">Armadillo repeat-containing protein 8</fullName>
    </submittedName>
</protein>
<dbReference type="SUPFAM" id="SSF48371">
    <property type="entry name" value="ARM repeat"/>
    <property type="match status" value="1"/>
</dbReference>
<dbReference type="GO" id="GO:0005634">
    <property type="term" value="C:nucleus"/>
    <property type="evidence" value="ECO:0007669"/>
    <property type="project" value="UniProtKB-SubCell"/>
</dbReference>
<dbReference type="Pfam" id="PF00514">
    <property type="entry name" value="Arm"/>
    <property type="match status" value="2"/>
</dbReference>
<evidence type="ECO:0000256" key="2">
    <source>
        <dbReference type="ARBA" id="ARBA00004496"/>
    </source>
</evidence>
<dbReference type="EMBL" id="GDJX01003593">
    <property type="protein sequence ID" value="JAT64343.1"/>
    <property type="molecule type" value="Transcribed_RNA"/>
</dbReference>
<accession>A0A1D1ZBZ4</accession>
<dbReference type="InterPro" id="IPR016024">
    <property type="entry name" value="ARM-type_fold"/>
</dbReference>
<reference evidence="6" key="1">
    <citation type="submission" date="2015-07" db="EMBL/GenBank/DDBJ databases">
        <title>Transcriptome Assembly of Anthurium amnicola.</title>
        <authorList>
            <person name="Suzuki J."/>
        </authorList>
    </citation>
    <scope>NUCLEOTIDE SEQUENCE</scope>
</reference>
<dbReference type="PANTHER" id="PTHR15651">
    <property type="entry name" value="ARMADILLO REPEAT-CONTAINING PROTEIN 8"/>
    <property type="match status" value="1"/>
</dbReference>
<gene>
    <name evidence="6" type="primary">ARMC8_2</name>
    <name evidence="6" type="ORF">g.42567</name>
</gene>
<dbReference type="SMART" id="SM00185">
    <property type="entry name" value="ARM"/>
    <property type="match status" value="6"/>
</dbReference>
<keyword evidence="4" id="KW-0677">Repeat</keyword>
<dbReference type="InterPro" id="IPR000225">
    <property type="entry name" value="Armadillo"/>
</dbReference>
<dbReference type="InterPro" id="IPR038739">
    <property type="entry name" value="ARMC8/Vid28"/>
</dbReference>
<dbReference type="GO" id="GO:0034657">
    <property type="term" value="C:GID complex"/>
    <property type="evidence" value="ECO:0007669"/>
    <property type="project" value="TreeGrafter"/>
</dbReference>
<name>A0A1D1ZBZ4_9ARAE</name>
<comment type="subcellular location">
    <subcellularLocation>
        <location evidence="2">Cytoplasm</location>
    </subcellularLocation>
    <subcellularLocation>
        <location evidence="1">Nucleus</location>
    </subcellularLocation>
</comment>
<dbReference type="PANTHER" id="PTHR15651:SF7">
    <property type="entry name" value="ARMADILLO REPEAT-CONTAINING PROTEIN 8"/>
    <property type="match status" value="1"/>
</dbReference>
<dbReference type="GO" id="GO:0005737">
    <property type="term" value="C:cytoplasm"/>
    <property type="evidence" value="ECO:0007669"/>
    <property type="project" value="UniProtKB-SubCell"/>
</dbReference>
<organism evidence="6">
    <name type="scientific">Anthurium amnicola</name>
    <dbReference type="NCBI Taxonomy" id="1678845"/>
    <lineage>
        <taxon>Eukaryota</taxon>
        <taxon>Viridiplantae</taxon>
        <taxon>Streptophyta</taxon>
        <taxon>Embryophyta</taxon>
        <taxon>Tracheophyta</taxon>
        <taxon>Spermatophyta</taxon>
        <taxon>Magnoliopsida</taxon>
        <taxon>Liliopsida</taxon>
        <taxon>Araceae</taxon>
        <taxon>Pothoideae</taxon>
        <taxon>Potheae</taxon>
        <taxon>Anthurium</taxon>
    </lineage>
</organism>
<proteinExistence type="predicted"/>
<keyword evidence="5" id="KW-0539">Nucleus</keyword>
<dbReference type="Gene3D" id="1.25.10.10">
    <property type="entry name" value="Leucine-rich Repeat Variant"/>
    <property type="match status" value="2"/>
</dbReference>
<dbReference type="GO" id="GO:0043161">
    <property type="term" value="P:proteasome-mediated ubiquitin-dependent protein catabolic process"/>
    <property type="evidence" value="ECO:0007669"/>
    <property type="project" value="TreeGrafter"/>
</dbReference>
<sequence>MPASAMSNRPEELTERLRAASTEAGAEALLKVLREVKNQIIGNKTKKLVYLHLGAVPRIVSVLTSALDSGGGSTATNLIVQSAAALGSFACGVDAGVRAVLDAGAVPHLTRLLSSPDAKVVDAGARSLRMIFQSKLAPKHDFLEENSLKFLLLLLNSENENVIDLAASIVTHSCKSSAEQKILCDAGVLQRLVSLLEGSTWQRDSSLDSIAVIIRNNSETVSKFVGIDNGKALSFIVELMKDRYPRTRLLACMCLIVIGKASSCYVQELEIKTKLMLILIELLEEPGHTGDEAPFALMSLLADKEDLHKQALSINVVEKLCKFLCQGHMDGTFSKKKGHLDGKRLQGILLVLAELCSKLEKCRDLFMSSKVLNVVADALKHDSTNVRVAACTCITSISRSVKNLFAGHLANDLIVIPLVELLHDSSDHVKVAALKAICNVVVDFKDRKTVFVQRECVKQLVQLSKSMDYTLRLNAVWGLRNLMFHSDKMGKEGVLCELTESMLAGLICDSEPRVQEQALALVRNLVDGCVDSVERIFVEDGMILNAVVRQVRLTSVPEVCIQGMFVLANVAAGNDFHKEAVMAYLFPLRKEEPSPSFIIRSLQSNDGLLRAAAVWCIVNLSYPDYPSSCARVSRLCDSGILSQLKNMLNDPCLDVKCRVRTALGQCTIFEQNSA</sequence>
<evidence type="ECO:0000313" key="6">
    <source>
        <dbReference type="EMBL" id="JAT64343.1"/>
    </source>
</evidence>
<dbReference type="InterPro" id="IPR011989">
    <property type="entry name" value="ARM-like"/>
</dbReference>
<evidence type="ECO:0000256" key="5">
    <source>
        <dbReference type="ARBA" id="ARBA00023242"/>
    </source>
</evidence>
<evidence type="ECO:0000256" key="4">
    <source>
        <dbReference type="ARBA" id="ARBA00022737"/>
    </source>
</evidence>
<dbReference type="AlphaFoldDB" id="A0A1D1ZBZ4"/>
<evidence type="ECO:0000256" key="3">
    <source>
        <dbReference type="ARBA" id="ARBA00022490"/>
    </source>
</evidence>
<keyword evidence="3" id="KW-0963">Cytoplasm</keyword>